<dbReference type="InterPro" id="IPR036061">
    <property type="entry name" value="CheW-like_dom_sf"/>
</dbReference>
<dbReference type="RefSeq" id="WP_369600289.1">
    <property type="nucleotide sequence ID" value="NZ_CP154858.1"/>
</dbReference>
<dbReference type="SMART" id="SM00260">
    <property type="entry name" value="CheW"/>
    <property type="match status" value="1"/>
</dbReference>
<sequence>MLVLRLRCADHELALPLEAVTEVLPPAWIEPVEDAAPPLVGTLNWHGEILWAVDLDLWFGHPRHTLTRDSRLLVVTQGGSRLVLICPEVEDVAELESLAAAPAPHHERIRAVGRHGEVQVQVLNLDRLFGHLA</sequence>
<dbReference type="InterPro" id="IPR002545">
    <property type="entry name" value="CheW-lke_dom"/>
</dbReference>
<dbReference type="AlphaFoldDB" id="A0AB39UTW5"/>
<feature type="domain" description="CheW-like" evidence="1">
    <location>
        <begin position="1"/>
        <end position="133"/>
    </location>
</feature>
<dbReference type="PANTHER" id="PTHR22617">
    <property type="entry name" value="CHEMOTAXIS SENSOR HISTIDINE KINASE-RELATED"/>
    <property type="match status" value="1"/>
</dbReference>
<proteinExistence type="predicted"/>
<organism evidence="2">
    <name type="scientific">Thermohahella caldifontis</name>
    <dbReference type="NCBI Taxonomy" id="3142973"/>
    <lineage>
        <taxon>Bacteria</taxon>
        <taxon>Pseudomonadati</taxon>
        <taxon>Pseudomonadota</taxon>
        <taxon>Gammaproteobacteria</taxon>
        <taxon>Oceanospirillales</taxon>
        <taxon>Hahellaceae</taxon>
        <taxon>Thermohahella</taxon>
    </lineage>
</organism>
<dbReference type="GO" id="GO:0005829">
    <property type="term" value="C:cytosol"/>
    <property type="evidence" value="ECO:0007669"/>
    <property type="project" value="TreeGrafter"/>
</dbReference>
<name>A0AB39UTW5_9GAMM</name>
<dbReference type="PROSITE" id="PS50851">
    <property type="entry name" value="CHEW"/>
    <property type="match status" value="1"/>
</dbReference>
<dbReference type="InterPro" id="IPR039315">
    <property type="entry name" value="CheW"/>
</dbReference>
<dbReference type="GO" id="GO:0006935">
    <property type="term" value="P:chemotaxis"/>
    <property type="evidence" value="ECO:0007669"/>
    <property type="project" value="InterPro"/>
</dbReference>
<dbReference type="EMBL" id="CP154858">
    <property type="protein sequence ID" value="XDT71251.1"/>
    <property type="molecule type" value="Genomic_DNA"/>
</dbReference>
<evidence type="ECO:0000313" key="2">
    <source>
        <dbReference type="EMBL" id="XDT71251.1"/>
    </source>
</evidence>
<reference evidence="2" key="1">
    <citation type="submission" date="2024-05" db="EMBL/GenBank/DDBJ databases">
        <title>Genome sequencing of novel strain.</title>
        <authorList>
            <person name="Ganbat D."/>
            <person name="Ganbat S."/>
            <person name="Lee S.-J."/>
        </authorList>
    </citation>
    <scope>NUCLEOTIDE SEQUENCE</scope>
    <source>
        <strain evidence="2">SMD15-11</strain>
    </source>
</reference>
<dbReference type="SUPFAM" id="SSF50341">
    <property type="entry name" value="CheW-like"/>
    <property type="match status" value="1"/>
</dbReference>
<dbReference type="PANTHER" id="PTHR22617:SF23">
    <property type="entry name" value="CHEMOTAXIS PROTEIN CHEW"/>
    <property type="match status" value="1"/>
</dbReference>
<dbReference type="KEGG" id="tcd:AAIA72_10585"/>
<dbReference type="GO" id="GO:0007165">
    <property type="term" value="P:signal transduction"/>
    <property type="evidence" value="ECO:0007669"/>
    <property type="project" value="InterPro"/>
</dbReference>
<gene>
    <name evidence="2" type="ORF">AAIA72_10585</name>
</gene>
<dbReference type="Gene3D" id="2.40.50.180">
    <property type="entry name" value="CheA-289, Domain 4"/>
    <property type="match status" value="1"/>
</dbReference>
<dbReference type="Pfam" id="PF01584">
    <property type="entry name" value="CheW"/>
    <property type="match status" value="1"/>
</dbReference>
<protein>
    <submittedName>
        <fullName evidence="2">Chemotaxis protein CheW</fullName>
    </submittedName>
</protein>
<accession>A0AB39UTW5</accession>
<evidence type="ECO:0000259" key="1">
    <source>
        <dbReference type="PROSITE" id="PS50851"/>
    </source>
</evidence>
<dbReference type="Gene3D" id="2.30.30.40">
    <property type="entry name" value="SH3 Domains"/>
    <property type="match status" value="1"/>
</dbReference>